<proteinExistence type="predicted"/>
<dbReference type="EMBL" id="JADKPN010000001">
    <property type="protein sequence ID" value="MBF4762333.1"/>
    <property type="molecule type" value="Genomic_DNA"/>
</dbReference>
<protein>
    <submittedName>
        <fullName evidence="1">Cupin domain-containing protein</fullName>
    </submittedName>
</protein>
<dbReference type="RefSeq" id="WP_194705462.1">
    <property type="nucleotide sequence ID" value="NZ_JADKPN010000001.1"/>
</dbReference>
<gene>
    <name evidence="1" type="ORF">ISU07_04275</name>
</gene>
<accession>A0A930V9E7</accession>
<keyword evidence="2" id="KW-1185">Reference proteome</keyword>
<dbReference type="InterPro" id="IPR011051">
    <property type="entry name" value="RmlC_Cupin_sf"/>
</dbReference>
<reference evidence="1" key="1">
    <citation type="submission" date="2020-11" db="EMBL/GenBank/DDBJ databases">
        <title>Nocardioides sp. nov., isolated from Soil of Cynanchum wilfordii Hemsley rhizosphere.</title>
        <authorList>
            <person name="Lee J.-S."/>
            <person name="Suh M.K."/>
            <person name="Kim J.-S."/>
        </authorList>
    </citation>
    <scope>NUCLEOTIDE SEQUENCE</scope>
    <source>
        <strain evidence="1">KCTC 19275</strain>
    </source>
</reference>
<dbReference type="SUPFAM" id="SSF51182">
    <property type="entry name" value="RmlC-like cupins"/>
    <property type="match status" value="1"/>
</dbReference>
<dbReference type="InterPro" id="IPR014710">
    <property type="entry name" value="RmlC-like_jellyroll"/>
</dbReference>
<evidence type="ECO:0000313" key="1">
    <source>
        <dbReference type="EMBL" id="MBF4762333.1"/>
    </source>
</evidence>
<dbReference type="AlphaFoldDB" id="A0A930V9E7"/>
<dbReference type="CDD" id="cd06990">
    <property type="entry name" value="cupin_DUF861"/>
    <property type="match status" value="1"/>
</dbReference>
<organism evidence="1 2">
    <name type="scientific">Nocardioides islandensis</name>
    <dbReference type="NCBI Taxonomy" id="433663"/>
    <lineage>
        <taxon>Bacteria</taxon>
        <taxon>Bacillati</taxon>
        <taxon>Actinomycetota</taxon>
        <taxon>Actinomycetes</taxon>
        <taxon>Propionibacteriales</taxon>
        <taxon>Nocardioidaceae</taxon>
        <taxon>Nocardioides</taxon>
    </lineage>
</organism>
<sequence length="126" mass="13654">MDTQHAALIKRSYDEPDERRTPPLSTVDVVHLGNGISSARLTLQPGWRWSEAIKPVVGTELCEVHHVGVVHAGRIGVSHGDETMELGPGDTYVLEPGHDAWVIGDTAFVGYEFDSKAADSYATVDS</sequence>
<evidence type="ECO:0000313" key="2">
    <source>
        <dbReference type="Proteomes" id="UP000640489"/>
    </source>
</evidence>
<name>A0A930V9E7_9ACTN</name>
<dbReference type="Proteomes" id="UP000640489">
    <property type="component" value="Unassembled WGS sequence"/>
</dbReference>
<dbReference type="Gene3D" id="2.60.120.10">
    <property type="entry name" value="Jelly Rolls"/>
    <property type="match status" value="1"/>
</dbReference>
<comment type="caution">
    <text evidence="1">The sequence shown here is derived from an EMBL/GenBank/DDBJ whole genome shotgun (WGS) entry which is preliminary data.</text>
</comment>